<dbReference type="PROSITE" id="PS50221">
    <property type="entry name" value="GAIN_B"/>
    <property type="match status" value="1"/>
</dbReference>
<keyword evidence="4" id="KW-0472">Membrane</keyword>
<dbReference type="EMBL" id="MRZV01000089">
    <property type="protein sequence ID" value="PIK59212.1"/>
    <property type="molecule type" value="Genomic_DNA"/>
</dbReference>
<evidence type="ECO:0000256" key="4">
    <source>
        <dbReference type="ARBA" id="ARBA00023136"/>
    </source>
</evidence>
<dbReference type="InterPro" id="IPR046338">
    <property type="entry name" value="GAIN_dom_sf"/>
</dbReference>
<name>A0A2G8LG52_STIJA</name>
<dbReference type="Gene3D" id="2.60.220.50">
    <property type="match status" value="1"/>
</dbReference>
<sequence>MSDKFINLVYKPAYVLLPLPHQILALLVSGYRVVVVGTVNNLMEVDEDKLDETQGTSSVVNSLEQQVSNVQENPENFTDIQNNVGVQAVKLDPDITKAITFLNLPPNNITMQDALNADLSKENTRLYNDQQEVRTFNSTSSSIYVPSRILEIALEAYPTITFVPISFFIYKDSRLFQTTDTLIKDSNIHREEIASQVIAATLEVDVDVTDLPPDDCIVTRFSVFPSLVDNEVVKEVRCVFWFVPEGSNEGTWFEDGCSLSTDDNETICICNHLTSFAVLVFISITNYYGISLPEITGNWSGHSTCDQHDPKHHHVDWINSIHSWSTGICYNCVINWFIPPCQYIVYPCGLY</sequence>
<reference evidence="7 8" key="1">
    <citation type="journal article" date="2017" name="PLoS Biol.">
        <title>The sea cucumber genome provides insights into morphological evolution and visceral regeneration.</title>
        <authorList>
            <person name="Zhang X."/>
            <person name="Sun L."/>
            <person name="Yuan J."/>
            <person name="Sun Y."/>
            <person name="Gao Y."/>
            <person name="Zhang L."/>
            <person name="Li S."/>
            <person name="Dai H."/>
            <person name="Hamel J.F."/>
            <person name="Liu C."/>
            <person name="Yu Y."/>
            <person name="Liu S."/>
            <person name="Lin W."/>
            <person name="Guo K."/>
            <person name="Jin S."/>
            <person name="Xu P."/>
            <person name="Storey K.B."/>
            <person name="Huan P."/>
            <person name="Zhang T."/>
            <person name="Zhou Y."/>
            <person name="Zhang J."/>
            <person name="Lin C."/>
            <person name="Li X."/>
            <person name="Xing L."/>
            <person name="Huo D."/>
            <person name="Sun M."/>
            <person name="Wang L."/>
            <person name="Mercier A."/>
            <person name="Li F."/>
            <person name="Yang H."/>
            <person name="Xiang J."/>
        </authorList>
    </citation>
    <scope>NUCLEOTIDE SEQUENCE [LARGE SCALE GENOMIC DNA]</scope>
    <source>
        <strain evidence="7">Shaxun</strain>
        <tissue evidence="7">Muscle</tissue>
    </source>
</reference>
<comment type="subcellular location">
    <subcellularLocation>
        <location evidence="1">Membrane</location>
    </subcellularLocation>
</comment>
<evidence type="ECO:0000256" key="2">
    <source>
        <dbReference type="ARBA" id="ARBA00022692"/>
    </source>
</evidence>
<evidence type="ECO:0000256" key="3">
    <source>
        <dbReference type="ARBA" id="ARBA00022989"/>
    </source>
</evidence>
<dbReference type="InterPro" id="IPR057244">
    <property type="entry name" value="GAIN_B"/>
</dbReference>
<evidence type="ECO:0000256" key="1">
    <source>
        <dbReference type="ARBA" id="ARBA00004370"/>
    </source>
</evidence>
<evidence type="ECO:0000313" key="7">
    <source>
        <dbReference type="EMBL" id="PIK59212.1"/>
    </source>
</evidence>
<organism evidence="7 8">
    <name type="scientific">Stichopus japonicus</name>
    <name type="common">Sea cucumber</name>
    <dbReference type="NCBI Taxonomy" id="307972"/>
    <lineage>
        <taxon>Eukaryota</taxon>
        <taxon>Metazoa</taxon>
        <taxon>Echinodermata</taxon>
        <taxon>Eleutherozoa</taxon>
        <taxon>Echinozoa</taxon>
        <taxon>Holothuroidea</taxon>
        <taxon>Aspidochirotacea</taxon>
        <taxon>Aspidochirotida</taxon>
        <taxon>Stichopodidae</taxon>
        <taxon>Apostichopus</taxon>
    </lineage>
</organism>
<dbReference type="InterPro" id="IPR000203">
    <property type="entry name" value="GPS"/>
</dbReference>
<feature type="domain" description="GAIN-B" evidence="6">
    <location>
        <begin position="100"/>
        <end position="286"/>
    </location>
</feature>
<keyword evidence="5" id="KW-1015">Disulfide bond</keyword>
<dbReference type="SMART" id="SM00303">
    <property type="entry name" value="GPS"/>
    <property type="match status" value="1"/>
</dbReference>
<accession>A0A2G8LG52</accession>
<gene>
    <name evidence="7" type="ORF">BSL78_03851</name>
</gene>
<dbReference type="GO" id="GO:0016020">
    <property type="term" value="C:membrane"/>
    <property type="evidence" value="ECO:0007669"/>
    <property type="project" value="UniProtKB-SubCell"/>
</dbReference>
<evidence type="ECO:0000313" key="8">
    <source>
        <dbReference type="Proteomes" id="UP000230750"/>
    </source>
</evidence>
<protein>
    <recommendedName>
        <fullName evidence="6">GAIN-B domain-containing protein</fullName>
    </recommendedName>
</protein>
<keyword evidence="2" id="KW-0812">Transmembrane</keyword>
<dbReference type="PANTHER" id="PTHR45692">
    <property type="entry name" value="G_PROTEIN_RECEP_F2_4 DOMAIN-CONTAINING PROTEIN"/>
    <property type="match status" value="1"/>
</dbReference>
<evidence type="ECO:0000259" key="6">
    <source>
        <dbReference type="PROSITE" id="PS50221"/>
    </source>
</evidence>
<comment type="caution">
    <text evidence="7">The sequence shown here is derived from an EMBL/GenBank/DDBJ whole genome shotgun (WGS) entry which is preliminary data.</text>
</comment>
<dbReference type="Pfam" id="PF01825">
    <property type="entry name" value="GPS"/>
    <property type="match status" value="1"/>
</dbReference>
<dbReference type="Proteomes" id="UP000230750">
    <property type="component" value="Unassembled WGS sequence"/>
</dbReference>
<dbReference type="PANTHER" id="PTHR45692:SF1">
    <property type="entry name" value="G-PROTEIN COUPLED RECEPTORS FAMILY 2 PROFILE 2 DOMAIN-CONTAINING PROTEIN"/>
    <property type="match status" value="1"/>
</dbReference>
<proteinExistence type="predicted"/>
<keyword evidence="3" id="KW-1133">Transmembrane helix</keyword>
<evidence type="ECO:0000256" key="5">
    <source>
        <dbReference type="ARBA" id="ARBA00023157"/>
    </source>
</evidence>
<keyword evidence="8" id="KW-1185">Reference proteome</keyword>
<dbReference type="AlphaFoldDB" id="A0A2G8LG52"/>
<dbReference type="OrthoDB" id="10040049at2759"/>